<evidence type="ECO:0000313" key="10">
    <source>
        <dbReference type="EMBL" id="KAG2563091.1"/>
    </source>
</evidence>
<dbReference type="Pfam" id="PF00069">
    <property type="entry name" value="Pkinase"/>
    <property type="match status" value="1"/>
</dbReference>
<name>A0A8T0PLE8_PANVG</name>
<evidence type="ECO:0000256" key="5">
    <source>
        <dbReference type="ARBA" id="ARBA00022777"/>
    </source>
</evidence>
<keyword evidence="4" id="KW-0547">Nucleotide-binding</keyword>
<comment type="caution">
    <text evidence="10">The sequence shown here is derived from an EMBL/GenBank/DDBJ whole genome shotgun (WGS) entry which is preliminary data.</text>
</comment>
<organism evidence="10 11">
    <name type="scientific">Panicum virgatum</name>
    <name type="common">Blackwell switchgrass</name>
    <dbReference type="NCBI Taxonomy" id="38727"/>
    <lineage>
        <taxon>Eukaryota</taxon>
        <taxon>Viridiplantae</taxon>
        <taxon>Streptophyta</taxon>
        <taxon>Embryophyta</taxon>
        <taxon>Tracheophyta</taxon>
        <taxon>Spermatophyta</taxon>
        <taxon>Magnoliopsida</taxon>
        <taxon>Liliopsida</taxon>
        <taxon>Poales</taxon>
        <taxon>Poaceae</taxon>
        <taxon>PACMAD clade</taxon>
        <taxon>Panicoideae</taxon>
        <taxon>Panicodae</taxon>
        <taxon>Paniceae</taxon>
        <taxon>Panicinae</taxon>
        <taxon>Panicum</taxon>
        <taxon>Panicum sect. Hiantes</taxon>
    </lineage>
</organism>
<gene>
    <name evidence="10" type="ORF">PVAP13_8KG382901</name>
</gene>
<dbReference type="Proteomes" id="UP000823388">
    <property type="component" value="Chromosome 8K"/>
</dbReference>
<dbReference type="InterPro" id="IPR008271">
    <property type="entry name" value="Ser/Thr_kinase_AS"/>
</dbReference>
<evidence type="ECO:0000256" key="1">
    <source>
        <dbReference type="ARBA" id="ARBA00012513"/>
    </source>
</evidence>
<evidence type="ECO:0000256" key="7">
    <source>
        <dbReference type="ARBA" id="ARBA00047899"/>
    </source>
</evidence>
<dbReference type="SMART" id="SM00220">
    <property type="entry name" value="S_TKc"/>
    <property type="match status" value="1"/>
</dbReference>
<dbReference type="InterPro" id="IPR011009">
    <property type="entry name" value="Kinase-like_dom_sf"/>
</dbReference>
<dbReference type="SUPFAM" id="SSF56112">
    <property type="entry name" value="Protein kinase-like (PK-like)"/>
    <property type="match status" value="1"/>
</dbReference>
<dbReference type="FunFam" id="1.10.510.10:FF:001023">
    <property type="entry name" value="Os07g0541700 protein"/>
    <property type="match status" value="1"/>
</dbReference>
<dbReference type="EC" id="2.7.11.1" evidence="1"/>
<sequence length="197" mass="22511">MDGNVVAIKMFKEPRPLGWEHMLAHGQLVLASKLRHQNIVKVLGYGHEVETQKSSVIMRLLKHKNRPAKGRGYFWVEEYVPNGTLYSKIHESLLDWHSVSRILEQVAQGIHYLQEQHIVHRDLKPRNILLDSDMNPKITDFDLSMVLNDDEISENNRIAGTCGYMAPEYAMHGIVSMKNDVFAFGVIEGPKRRPEGG</sequence>
<accession>A0A8T0PLE8</accession>
<proteinExistence type="predicted"/>
<keyword evidence="2" id="KW-0723">Serine/threonine-protein kinase</keyword>
<evidence type="ECO:0000256" key="4">
    <source>
        <dbReference type="ARBA" id="ARBA00022741"/>
    </source>
</evidence>
<evidence type="ECO:0000259" key="9">
    <source>
        <dbReference type="PROSITE" id="PS50011"/>
    </source>
</evidence>
<dbReference type="PANTHER" id="PTHR27006">
    <property type="entry name" value="PROMASTIGOTE SURFACE ANTIGEN PROTEIN PSA"/>
    <property type="match status" value="1"/>
</dbReference>
<dbReference type="AlphaFoldDB" id="A0A8T0PLE8"/>
<keyword evidence="11" id="KW-1185">Reference proteome</keyword>
<dbReference type="PANTHER" id="PTHR27006:SF601">
    <property type="entry name" value="PROTEIN KINASE DOMAIN-CONTAINING PROTEIN"/>
    <property type="match status" value="1"/>
</dbReference>
<reference evidence="10" key="1">
    <citation type="submission" date="2020-05" db="EMBL/GenBank/DDBJ databases">
        <title>WGS assembly of Panicum virgatum.</title>
        <authorList>
            <person name="Lovell J.T."/>
            <person name="Jenkins J."/>
            <person name="Shu S."/>
            <person name="Juenger T.E."/>
            <person name="Schmutz J."/>
        </authorList>
    </citation>
    <scope>NUCLEOTIDE SEQUENCE</scope>
    <source>
        <strain evidence="10">AP13</strain>
    </source>
</reference>
<evidence type="ECO:0000256" key="8">
    <source>
        <dbReference type="ARBA" id="ARBA00048679"/>
    </source>
</evidence>
<dbReference type="PROSITE" id="PS00108">
    <property type="entry name" value="PROTEIN_KINASE_ST"/>
    <property type="match status" value="1"/>
</dbReference>
<keyword evidence="3" id="KW-0808">Transferase</keyword>
<comment type="catalytic activity">
    <reaction evidence="7">
        <text>L-threonyl-[protein] + ATP = O-phospho-L-threonyl-[protein] + ADP + H(+)</text>
        <dbReference type="Rhea" id="RHEA:46608"/>
        <dbReference type="Rhea" id="RHEA-COMP:11060"/>
        <dbReference type="Rhea" id="RHEA-COMP:11605"/>
        <dbReference type="ChEBI" id="CHEBI:15378"/>
        <dbReference type="ChEBI" id="CHEBI:30013"/>
        <dbReference type="ChEBI" id="CHEBI:30616"/>
        <dbReference type="ChEBI" id="CHEBI:61977"/>
        <dbReference type="ChEBI" id="CHEBI:456216"/>
        <dbReference type="EC" id="2.7.11.1"/>
    </reaction>
</comment>
<dbReference type="GO" id="GO:0004674">
    <property type="term" value="F:protein serine/threonine kinase activity"/>
    <property type="evidence" value="ECO:0007669"/>
    <property type="project" value="UniProtKB-KW"/>
</dbReference>
<evidence type="ECO:0000313" key="11">
    <source>
        <dbReference type="Proteomes" id="UP000823388"/>
    </source>
</evidence>
<evidence type="ECO:0000256" key="2">
    <source>
        <dbReference type="ARBA" id="ARBA00022527"/>
    </source>
</evidence>
<dbReference type="GO" id="GO:0005524">
    <property type="term" value="F:ATP binding"/>
    <property type="evidence" value="ECO:0007669"/>
    <property type="project" value="UniProtKB-KW"/>
</dbReference>
<dbReference type="PROSITE" id="PS50011">
    <property type="entry name" value="PROTEIN_KINASE_DOM"/>
    <property type="match status" value="1"/>
</dbReference>
<dbReference type="InterPro" id="IPR000719">
    <property type="entry name" value="Prot_kinase_dom"/>
</dbReference>
<evidence type="ECO:0000256" key="3">
    <source>
        <dbReference type="ARBA" id="ARBA00022679"/>
    </source>
</evidence>
<keyword evidence="6" id="KW-0067">ATP-binding</keyword>
<comment type="catalytic activity">
    <reaction evidence="8">
        <text>L-seryl-[protein] + ATP = O-phospho-L-seryl-[protein] + ADP + H(+)</text>
        <dbReference type="Rhea" id="RHEA:17989"/>
        <dbReference type="Rhea" id="RHEA-COMP:9863"/>
        <dbReference type="Rhea" id="RHEA-COMP:11604"/>
        <dbReference type="ChEBI" id="CHEBI:15378"/>
        <dbReference type="ChEBI" id="CHEBI:29999"/>
        <dbReference type="ChEBI" id="CHEBI:30616"/>
        <dbReference type="ChEBI" id="CHEBI:83421"/>
        <dbReference type="ChEBI" id="CHEBI:456216"/>
        <dbReference type="EC" id="2.7.11.1"/>
    </reaction>
</comment>
<dbReference type="EMBL" id="CM029051">
    <property type="protein sequence ID" value="KAG2563091.1"/>
    <property type="molecule type" value="Genomic_DNA"/>
</dbReference>
<protein>
    <recommendedName>
        <fullName evidence="1">non-specific serine/threonine protein kinase</fullName>
        <ecNumber evidence="1">2.7.11.1</ecNumber>
    </recommendedName>
</protein>
<feature type="domain" description="Protein kinase" evidence="9">
    <location>
        <begin position="1"/>
        <end position="197"/>
    </location>
</feature>
<keyword evidence="5" id="KW-0418">Kinase</keyword>
<dbReference type="Gene3D" id="1.10.510.10">
    <property type="entry name" value="Transferase(Phosphotransferase) domain 1"/>
    <property type="match status" value="1"/>
</dbReference>
<evidence type="ECO:0000256" key="6">
    <source>
        <dbReference type="ARBA" id="ARBA00022840"/>
    </source>
</evidence>